<dbReference type="OrthoDB" id="64353at2759"/>
<dbReference type="SMART" id="SM01027">
    <property type="entry name" value="Beta-Casp"/>
    <property type="match status" value="1"/>
</dbReference>
<protein>
    <recommendedName>
        <fullName evidence="4">Cleavage and polyadenylation specificity factor subunit 2</fullName>
    </recommendedName>
    <alternativeName>
        <fullName evidence="4">Cleavage and polyadenylation specificity factor 100 kDa subunit</fullName>
    </alternativeName>
</protein>
<comment type="similarity">
    <text evidence="4">Belongs to the metallo-beta-lactamase superfamily. RNA-metabolizing metallo-beta-lactamase-like family. CPSF2/YSH1 subfamily.</text>
</comment>
<feature type="domain" description="Beta-Casp" evidence="6">
    <location>
        <begin position="290"/>
        <end position="412"/>
    </location>
</feature>
<evidence type="ECO:0000313" key="7">
    <source>
        <dbReference type="EMBL" id="VVT50613.1"/>
    </source>
</evidence>
<organism evidence="7 8">
    <name type="scientific">Magnusiomyces paraingens</name>
    <dbReference type="NCBI Taxonomy" id="2606893"/>
    <lineage>
        <taxon>Eukaryota</taxon>
        <taxon>Fungi</taxon>
        <taxon>Dikarya</taxon>
        <taxon>Ascomycota</taxon>
        <taxon>Saccharomycotina</taxon>
        <taxon>Dipodascomycetes</taxon>
        <taxon>Dipodascales</taxon>
        <taxon>Dipodascaceae</taxon>
        <taxon>Magnusiomyces</taxon>
    </lineage>
</organism>
<dbReference type="InterPro" id="IPR022712">
    <property type="entry name" value="Beta_Casp"/>
</dbReference>
<reference evidence="7 8" key="1">
    <citation type="submission" date="2019-09" db="EMBL/GenBank/DDBJ databases">
        <authorList>
            <person name="Brejova B."/>
        </authorList>
    </citation>
    <scope>NUCLEOTIDE SEQUENCE [LARGE SCALE GENOMIC DNA]</scope>
</reference>
<feature type="region of interest" description="Disordered" evidence="5">
    <location>
        <begin position="759"/>
        <end position="804"/>
    </location>
</feature>
<keyword evidence="8" id="KW-1185">Reference proteome</keyword>
<proteinExistence type="inferred from homology"/>
<dbReference type="SUPFAM" id="SSF56281">
    <property type="entry name" value="Metallo-hydrolase/oxidoreductase"/>
    <property type="match status" value="1"/>
</dbReference>
<sequence>MFSFTRLQPTSPENRAMAGPKSESLAQEINQSLLSFPPDFTLLVDVGWDPALSMDLTHLITAAPTIDAILLTHATLSHLGAYAYLCKMSTEFNNVPVYSTLPVINMGRMITLESYRSKGFLGPFLDEKITLEDVEAAFDKIIPLKYSQTVTLDPNAKMLTSASKTETEKPKKKKDSALANINLSGSVQITPFNAGHTLGGTIWKIAKDQEVIIYSVDWNHSRDSHLNGAFVQQDNLIEALAKPSLMICGTKLSQISSTLKKRKLSLFRNIRETIEAGGTVLIPTSTGSRVLELVHILDAYWEEEKISAPLLYFSHVGNRTLSYASSMLEWMSSTLIDEWQVQNNSPFDAKHLKVMSSIDELEKLDGPKVVLASGEAMEVGFSRQLFSKICSQDSSMVILTERCGPETLAGQLFDLWTEERLVSDDPQNSSSKYLPAHLTTQLNLDLDTEKALAGEELVDYLEKVQEKKKNQELQSAIELRNKNILEQETTELSDDDDDEDEDEMIMSGQMDVSILLYGKDVYDYDVRTMPKSKPRMFPFAIKRRRVDDYGEVLKLDQFSKIAEKEEAEKAAALSGPAPIVPSNNKKKDESEKTTSLSTNTQYNDETFRLDSFSTIAKPTKIIPKSAVLKVLCHLDFIDFDGVTDARSLRIILQQVEPRQLIFLPSSLDIRNPRVSQKAQPSSTNVDEIVSEYEQAAAEMKLELITKAPTNEAIITQIGSNSYSLIISPELEKVLKWQKITGDYSVAQVMGKLEVTKLENTEQTQPQKEGEVKTKEEKISSESSTSESNNEPNNEPLKIEKDAPLAIKTEDSEDTLELTRVALNNGLPSHLVRNQPKSVVRLVPLQSTDDIVLARAHVTGPVTVGDIRLAELKRQLVALGHRAEFKAEGILVCDNKVAVRKLTQGNIVVEGGIGPEFYKVKGIIRSMLAYV</sequence>
<evidence type="ECO:0000256" key="2">
    <source>
        <dbReference type="ARBA" id="ARBA00022664"/>
    </source>
</evidence>
<evidence type="ECO:0000313" key="8">
    <source>
        <dbReference type="Proteomes" id="UP000398389"/>
    </source>
</evidence>
<dbReference type="InterPro" id="IPR035639">
    <property type="entry name" value="CPSF2_MBL"/>
</dbReference>
<feature type="region of interest" description="Disordered" evidence="5">
    <location>
        <begin position="1"/>
        <end position="21"/>
    </location>
</feature>
<evidence type="ECO:0000256" key="5">
    <source>
        <dbReference type="SAM" id="MobiDB-lite"/>
    </source>
</evidence>
<keyword evidence="4" id="KW-0694">RNA-binding</keyword>
<keyword evidence="2 4" id="KW-0507">mRNA processing</keyword>
<dbReference type="InterPro" id="IPR036866">
    <property type="entry name" value="RibonucZ/Hydroxyglut_hydro"/>
</dbReference>
<feature type="compositionally biased region" description="Low complexity" evidence="5">
    <location>
        <begin position="780"/>
        <end position="795"/>
    </location>
</feature>
<dbReference type="Pfam" id="PF13299">
    <property type="entry name" value="CPSF100_C"/>
    <property type="match status" value="1"/>
</dbReference>
<dbReference type="InterPro" id="IPR001279">
    <property type="entry name" value="Metallo-B-lactamas"/>
</dbReference>
<accession>A0A5E8BPB6</accession>
<evidence type="ECO:0000256" key="1">
    <source>
        <dbReference type="ARBA" id="ARBA00004123"/>
    </source>
</evidence>
<name>A0A5E8BPB6_9ASCO</name>
<feature type="compositionally biased region" description="Polar residues" evidence="5">
    <location>
        <begin position="1"/>
        <end position="13"/>
    </location>
</feature>
<comment type="subcellular location">
    <subcellularLocation>
        <location evidence="1 4">Nucleus</location>
    </subcellularLocation>
</comment>
<dbReference type="GO" id="GO:0006397">
    <property type="term" value="P:mRNA processing"/>
    <property type="evidence" value="ECO:0007669"/>
    <property type="project" value="UniProtKB-KW"/>
</dbReference>
<dbReference type="Pfam" id="PF10996">
    <property type="entry name" value="Beta-Casp"/>
    <property type="match status" value="1"/>
</dbReference>
<dbReference type="Gene3D" id="3.60.15.10">
    <property type="entry name" value="Ribonuclease Z/Hydroxyacylglutathione hydrolase-like"/>
    <property type="match status" value="1"/>
</dbReference>
<dbReference type="Proteomes" id="UP000398389">
    <property type="component" value="Unassembled WGS sequence"/>
</dbReference>
<keyword evidence="3 4" id="KW-0539">Nucleus</keyword>
<dbReference type="PANTHER" id="PTHR45922:SF1">
    <property type="entry name" value="CLEAVAGE AND POLYADENYLATION SPECIFICITY FACTOR SUBUNIT 2"/>
    <property type="match status" value="1"/>
</dbReference>
<dbReference type="EMBL" id="CABVLU010000002">
    <property type="protein sequence ID" value="VVT50613.1"/>
    <property type="molecule type" value="Genomic_DNA"/>
</dbReference>
<evidence type="ECO:0000256" key="4">
    <source>
        <dbReference type="RuleBase" id="RU365006"/>
    </source>
</evidence>
<dbReference type="InterPro" id="IPR027075">
    <property type="entry name" value="CPSF2"/>
</dbReference>
<gene>
    <name evidence="7" type="ORF">SAPINGB_P002822</name>
</gene>
<dbReference type="GO" id="GO:0003723">
    <property type="term" value="F:RNA binding"/>
    <property type="evidence" value="ECO:0007669"/>
    <property type="project" value="UniProtKB-KW"/>
</dbReference>
<feature type="region of interest" description="Disordered" evidence="5">
    <location>
        <begin position="569"/>
        <end position="599"/>
    </location>
</feature>
<dbReference type="InterPro" id="IPR025069">
    <property type="entry name" value="Cpsf2_C"/>
</dbReference>
<dbReference type="GeneID" id="43581640"/>
<dbReference type="PANTHER" id="PTHR45922">
    <property type="entry name" value="CLEAVAGE AND POLYADENYLATION SPECIFICITY FACTOR SUBUNIT 2"/>
    <property type="match status" value="1"/>
</dbReference>
<feature type="compositionally biased region" description="Basic and acidic residues" evidence="5">
    <location>
        <begin position="767"/>
        <end position="779"/>
    </location>
</feature>
<dbReference type="Pfam" id="PF16661">
    <property type="entry name" value="Lactamase_B_6"/>
    <property type="match status" value="2"/>
</dbReference>
<evidence type="ECO:0000256" key="3">
    <source>
        <dbReference type="ARBA" id="ARBA00023242"/>
    </source>
</evidence>
<dbReference type="AlphaFoldDB" id="A0A5E8BPB6"/>
<dbReference type="RefSeq" id="XP_031853431.1">
    <property type="nucleotide sequence ID" value="XM_031997540.1"/>
</dbReference>
<evidence type="ECO:0000259" key="6">
    <source>
        <dbReference type="SMART" id="SM01027"/>
    </source>
</evidence>
<dbReference type="GO" id="GO:0005847">
    <property type="term" value="C:mRNA cleavage and polyadenylation specificity factor complex"/>
    <property type="evidence" value="ECO:0007669"/>
    <property type="project" value="InterPro"/>
</dbReference>
<dbReference type="CDD" id="cd16293">
    <property type="entry name" value="CPSF2-like_MBL-fold"/>
    <property type="match status" value="1"/>
</dbReference>
<dbReference type="Gene3D" id="3.40.50.10890">
    <property type="match status" value="1"/>
</dbReference>